<accession>A0ABQ0G0R1</accession>
<reference evidence="7 8" key="1">
    <citation type="submission" date="2024-09" db="EMBL/GenBank/DDBJ databases">
        <title>Itraconazole resistance in Madurella fahalii resulting from another homologue of gene encoding cytochrome P450 14-alpha sterol demethylase (CYP51).</title>
        <authorList>
            <person name="Yoshioka I."/>
            <person name="Fahal A.H."/>
            <person name="Kaneko S."/>
            <person name="Yaguchi T."/>
        </authorList>
    </citation>
    <scope>NUCLEOTIDE SEQUENCE [LARGE SCALE GENOMIC DNA]</scope>
    <source>
        <strain evidence="7 8">IFM 68171</strain>
    </source>
</reference>
<evidence type="ECO:0000256" key="1">
    <source>
        <dbReference type="ARBA" id="ARBA00001971"/>
    </source>
</evidence>
<dbReference type="RefSeq" id="XP_070913077.1">
    <property type="nucleotide sequence ID" value="XM_071056976.1"/>
</dbReference>
<evidence type="ECO:0000313" key="8">
    <source>
        <dbReference type="Proteomes" id="UP001628179"/>
    </source>
</evidence>
<sequence>MMQLPALLVTLSGALTTYLALSLIRRYWQLKHVPGPFLAAFTNFWRFRIQYFGRGAIQPVVHDLHKRYGPVVRVGPNTVSLADPADIGVVFNPRAGFVKADSYGTMRAFVKGRSIGSILDIQDEEKSKAIRRAVGGVFLTRNMVEDHERDVDAMVEALVESLERYGDAAFNLYAHMQRFQIDTMLKVAFGEDAGCLRQGRDMVGLSGLPYKRLMHWYTWQAMPELEKFIFQNWMWSGWLVRRKPSRWASEGVARVEARKGTKALETSGRKDLLQKYIDGSRAHPDAIPQQTLFGLVNSTISAGTDTTAGALSVIIYYLMKNPEVLRKLLRELQDAGLSPDSVSPIRYNQVEGLPYLDAVIKEALRLHAALGTLLERKVPPQGCTLAGVHLPGGTVVGFAPYVIHRDEAYFGRDADVFRPERWLEVDQKGRQAMERSSLVWSQGSRICLGKNLAELEMKKVVPTLVLKFEFKLCDPGLDITFERGIFEGEERPVMVTAAVKA</sequence>
<evidence type="ECO:0000256" key="6">
    <source>
        <dbReference type="RuleBase" id="RU000461"/>
    </source>
</evidence>
<dbReference type="GeneID" id="98172299"/>
<protein>
    <recommendedName>
        <fullName evidence="9">Pisatin demethylase</fullName>
    </recommendedName>
</protein>
<dbReference type="CDD" id="cd11060">
    <property type="entry name" value="CYP57A1-like"/>
    <property type="match status" value="1"/>
</dbReference>
<dbReference type="Gene3D" id="1.10.630.10">
    <property type="entry name" value="Cytochrome P450"/>
    <property type="match status" value="1"/>
</dbReference>
<keyword evidence="6" id="KW-0503">Monooxygenase</keyword>
<keyword evidence="5 6" id="KW-0408">Iron</keyword>
<dbReference type="InterPro" id="IPR001128">
    <property type="entry name" value="Cyt_P450"/>
</dbReference>
<comment type="similarity">
    <text evidence="2 6">Belongs to the cytochrome P450 family.</text>
</comment>
<evidence type="ECO:0008006" key="9">
    <source>
        <dbReference type="Google" id="ProtNLM"/>
    </source>
</evidence>
<dbReference type="PANTHER" id="PTHR24305:SF232">
    <property type="entry name" value="P450, PUTATIVE (EUROFUNG)-RELATED"/>
    <property type="match status" value="1"/>
</dbReference>
<keyword evidence="8" id="KW-1185">Reference proteome</keyword>
<dbReference type="InterPro" id="IPR017972">
    <property type="entry name" value="Cyt_P450_CS"/>
</dbReference>
<organism evidence="7 8">
    <name type="scientific">Madurella fahalii</name>
    <dbReference type="NCBI Taxonomy" id="1157608"/>
    <lineage>
        <taxon>Eukaryota</taxon>
        <taxon>Fungi</taxon>
        <taxon>Dikarya</taxon>
        <taxon>Ascomycota</taxon>
        <taxon>Pezizomycotina</taxon>
        <taxon>Sordariomycetes</taxon>
        <taxon>Sordariomycetidae</taxon>
        <taxon>Sordariales</taxon>
        <taxon>Sordariales incertae sedis</taxon>
        <taxon>Madurella</taxon>
    </lineage>
</organism>
<dbReference type="EMBL" id="BAAFSV010000001">
    <property type="protein sequence ID" value="GAB1311344.1"/>
    <property type="molecule type" value="Genomic_DNA"/>
</dbReference>
<dbReference type="PRINTS" id="PR00385">
    <property type="entry name" value="P450"/>
</dbReference>
<keyword evidence="4 6" id="KW-0479">Metal-binding</keyword>
<dbReference type="InterPro" id="IPR036396">
    <property type="entry name" value="Cyt_P450_sf"/>
</dbReference>
<gene>
    <name evidence="7" type="ORF">MFIFM68171_01554</name>
</gene>
<comment type="caution">
    <text evidence="7">The sequence shown here is derived from an EMBL/GenBank/DDBJ whole genome shotgun (WGS) entry which is preliminary data.</text>
</comment>
<proteinExistence type="inferred from homology"/>
<dbReference type="InterPro" id="IPR002401">
    <property type="entry name" value="Cyt_P450_E_grp-I"/>
</dbReference>
<comment type="cofactor">
    <cofactor evidence="1">
        <name>heme</name>
        <dbReference type="ChEBI" id="CHEBI:30413"/>
    </cofactor>
</comment>
<evidence type="ECO:0000256" key="5">
    <source>
        <dbReference type="ARBA" id="ARBA00023004"/>
    </source>
</evidence>
<dbReference type="Proteomes" id="UP001628179">
    <property type="component" value="Unassembled WGS sequence"/>
</dbReference>
<name>A0ABQ0G0R1_9PEZI</name>
<dbReference type="InterPro" id="IPR050121">
    <property type="entry name" value="Cytochrome_P450_monoxygenase"/>
</dbReference>
<evidence type="ECO:0000256" key="4">
    <source>
        <dbReference type="ARBA" id="ARBA00022723"/>
    </source>
</evidence>
<evidence type="ECO:0000256" key="3">
    <source>
        <dbReference type="ARBA" id="ARBA00022617"/>
    </source>
</evidence>
<evidence type="ECO:0000313" key="7">
    <source>
        <dbReference type="EMBL" id="GAB1311344.1"/>
    </source>
</evidence>
<keyword evidence="3 6" id="KW-0349">Heme</keyword>
<dbReference type="PROSITE" id="PS00086">
    <property type="entry name" value="CYTOCHROME_P450"/>
    <property type="match status" value="1"/>
</dbReference>
<dbReference type="PRINTS" id="PR00463">
    <property type="entry name" value="EP450I"/>
</dbReference>
<keyword evidence="6" id="KW-0560">Oxidoreductase</keyword>
<dbReference type="SUPFAM" id="SSF48264">
    <property type="entry name" value="Cytochrome P450"/>
    <property type="match status" value="1"/>
</dbReference>
<dbReference type="Pfam" id="PF00067">
    <property type="entry name" value="p450"/>
    <property type="match status" value="1"/>
</dbReference>
<evidence type="ECO:0000256" key="2">
    <source>
        <dbReference type="ARBA" id="ARBA00010617"/>
    </source>
</evidence>
<dbReference type="PANTHER" id="PTHR24305">
    <property type="entry name" value="CYTOCHROME P450"/>
    <property type="match status" value="1"/>
</dbReference>